<dbReference type="SUPFAM" id="SSF53137">
    <property type="entry name" value="Translational machinery components"/>
    <property type="match status" value="1"/>
</dbReference>
<comment type="subunit">
    <text evidence="6">Part of the 50S ribosomal subunit. Contacts the 5S and 23S rRNAs.</text>
</comment>
<reference evidence="7" key="1">
    <citation type="journal article" date="2020" name="mSystems">
        <title>Genome- and Community-Level Interaction Insights into Carbon Utilization and Element Cycling Functions of Hydrothermarchaeota in Hydrothermal Sediment.</title>
        <authorList>
            <person name="Zhou Z."/>
            <person name="Liu Y."/>
            <person name="Xu W."/>
            <person name="Pan J."/>
            <person name="Luo Z.H."/>
            <person name="Li M."/>
        </authorList>
    </citation>
    <scope>NUCLEOTIDE SEQUENCE [LARGE SCALE GENOMIC DNA]</scope>
    <source>
        <strain evidence="7">SpSt-16</strain>
    </source>
</reference>
<evidence type="ECO:0000256" key="1">
    <source>
        <dbReference type="ARBA" id="ARBA00007116"/>
    </source>
</evidence>
<evidence type="ECO:0000256" key="6">
    <source>
        <dbReference type="HAMAP-Rule" id="MF_01337"/>
    </source>
</evidence>
<comment type="similarity">
    <text evidence="1 6">Belongs to the universal ribosomal protein uL18 family.</text>
</comment>
<comment type="function">
    <text evidence="6">This is one of the proteins that bind and probably mediate the attachment of the 5S RNA into the large ribosomal subunit, where it forms part of the central protuberance.</text>
</comment>
<dbReference type="HAMAP" id="MF_01337_A">
    <property type="entry name" value="Ribosomal_uL18_A"/>
    <property type="match status" value="1"/>
</dbReference>
<dbReference type="EMBL" id="DSGT01000003">
    <property type="protein sequence ID" value="HEW52853.1"/>
    <property type="molecule type" value="Genomic_DNA"/>
</dbReference>
<dbReference type="GO" id="GO:0008097">
    <property type="term" value="F:5S rRNA binding"/>
    <property type="evidence" value="ECO:0007669"/>
    <property type="project" value="InterPro"/>
</dbReference>
<evidence type="ECO:0000256" key="4">
    <source>
        <dbReference type="ARBA" id="ARBA00022980"/>
    </source>
</evidence>
<dbReference type="InterPro" id="IPR057268">
    <property type="entry name" value="Ribosomal_L18"/>
</dbReference>
<keyword evidence="4 6" id="KW-0689">Ribosomal protein</keyword>
<dbReference type="NCBIfam" id="NF006342">
    <property type="entry name" value="PRK08569.1"/>
    <property type="match status" value="1"/>
</dbReference>
<gene>
    <name evidence="6" type="primary">rpl18</name>
    <name evidence="7" type="ORF">ENO77_01595</name>
</gene>
<dbReference type="Gene3D" id="3.30.420.100">
    <property type="match status" value="1"/>
</dbReference>
<dbReference type="InterPro" id="IPR005485">
    <property type="entry name" value="Rbsml_uL18_euk_arch"/>
</dbReference>
<accession>A0A7C2VD84</accession>
<dbReference type="InterPro" id="IPR057267">
    <property type="entry name" value="Rbsml_uL18_arch"/>
</dbReference>
<evidence type="ECO:0000313" key="7">
    <source>
        <dbReference type="EMBL" id="HEW52853.1"/>
    </source>
</evidence>
<sequence length="221" mass="24987">MARNAKYTVPKRRRREGKTNYHKRYKMIRSRKIRVVVRKTNKYIIVQFIYATPIGDFTIAAAHSRELVKLFGWKGYTKNTPAAYLTGLLAGLRARKLGIAYAVPDIGLQSAVKGSRIFAAIKGVIDAGVEVPCAEEMFPPEDRIRGQDIAEYAKILSENNQERYLRQFGAIIRSGLDPRLLPEHFDEVYKKIINVYNALPESDEAKRIVEIITSSTVGVTA</sequence>
<dbReference type="Pfam" id="PF17144">
    <property type="entry name" value="Ribosomal_L5e"/>
    <property type="match status" value="1"/>
</dbReference>
<dbReference type="GO" id="GO:0000027">
    <property type="term" value="P:ribosomal large subunit assembly"/>
    <property type="evidence" value="ECO:0007669"/>
    <property type="project" value="TreeGrafter"/>
</dbReference>
<evidence type="ECO:0000256" key="3">
    <source>
        <dbReference type="ARBA" id="ARBA00022884"/>
    </source>
</evidence>
<comment type="caution">
    <text evidence="7">The sequence shown here is derived from an EMBL/GenBank/DDBJ whole genome shotgun (WGS) entry which is preliminary data.</text>
</comment>
<dbReference type="PANTHER" id="PTHR23410">
    <property type="entry name" value="RIBOSOMAL PROTEIN L5-RELATED"/>
    <property type="match status" value="1"/>
</dbReference>
<dbReference type="GO" id="GO:0022625">
    <property type="term" value="C:cytosolic large ribosomal subunit"/>
    <property type="evidence" value="ECO:0007669"/>
    <property type="project" value="TreeGrafter"/>
</dbReference>
<keyword evidence="3 6" id="KW-0694">RNA-binding</keyword>
<organism evidence="7">
    <name type="scientific">Ignisphaera aggregans</name>
    <dbReference type="NCBI Taxonomy" id="334771"/>
    <lineage>
        <taxon>Archaea</taxon>
        <taxon>Thermoproteota</taxon>
        <taxon>Thermoprotei</taxon>
        <taxon>Desulfurococcales</taxon>
        <taxon>Desulfurococcaceae</taxon>
        <taxon>Ignisphaera</taxon>
    </lineage>
</organism>
<dbReference type="PANTHER" id="PTHR23410:SF12">
    <property type="entry name" value="LARGE RIBOSOMAL SUBUNIT PROTEIN UL18"/>
    <property type="match status" value="1"/>
</dbReference>
<evidence type="ECO:0000256" key="5">
    <source>
        <dbReference type="ARBA" id="ARBA00023274"/>
    </source>
</evidence>
<dbReference type="GO" id="GO:0003735">
    <property type="term" value="F:structural constituent of ribosome"/>
    <property type="evidence" value="ECO:0007669"/>
    <property type="project" value="InterPro"/>
</dbReference>
<evidence type="ECO:0000256" key="2">
    <source>
        <dbReference type="ARBA" id="ARBA00022730"/>
    </source>
</evidence>
<proteinExistence type="inferred from homology"/>
<protein>
    <recommendedName>
        <fullName evidence="6">Large ribosomal subunit protein uL18</fullName>
    </recommendedName>
</protein>
<dbReference type="CDD" id="cd00432">
    <property type="entry name" value="Ribosomal_L18_L5e"/>
    <property type="match status" value="1"/>
</dbReference>
<name>A0A7C2VD84_9CREN</name>
<dbReference type="AlphaFoldDB" id="A0A7C2VD84"/>
<dbReference type="GO" id="GO:0006412">
    <property type="term" value="P:translation"/>
    <property type="evidence" value="ECO:0007669"/>
    <property type="project" value="UniProtKB-UniRule"/>
</dbReference>
<keyword evidence="5 6" id="KW-0687">Ribonucleoprotein</keyword>
<keyword evidence="2 6" id="KW-0699">rRNA-binding</keyword>